<name>A0ABQ5JG97_9LACO</name>
<dbReference type="RefSeq" id="WP_244054806.1">
    <property type="nucleotide sequence ID" value="NZ_BQXH01000005.1"/>
</dbReference>
<dbReference type="Proteomes" id="UP001055149">
    <property type="component" value="Unassembled WGS sequence"/>
</dbReference>
<comment type="caution">
    <text evidence="1">The sequence shown here is derived from an EMBL/GenBank/DDBJ whole genome shotgun (WGS) entry which is preliminary data.</text>
</comment>
<gene>
    <name evidence="1" type="ORF">LPAF129_07200</name>
</gene>
<organism evidence="1 2">
    <name type="scientific">Ligilactobacillus pabuli</name>
    <dbReference type="NCBI Taxonomy" id="2886039"/>
    <lineage>
        <taxon>Bacteria</taxon>
        <taxon>Bacillati</taxon>
        <taxon>Bacillota</taxon>
        <taxon>Bacilli</taxon>
        <taxon>Lactobacillales</taxon>
        <taxon>Lactobacillaceae</taxon>
        <taxon>Ligilactobacillus</taxon>
    </lineage>
</organism>
<evidence type="ECO:0000313" key="1">
    <source>
        <dbReference type="EMBL" id="GKS81035.1"/>
    </source>
</evidence>
<proteinExistence type="predicted"/>
<keyword evidence="2" id="KW-1185">Reference proteome</keyword>
<protein>
    <submittedName>
        <fullName evidence="1">Uncharacterized protein</fullName>
    </submittedName>
</protein>
<reference evidence="1" key="1">
    <citation type="journal article" date="2022" name="Int. J. Syst. Evol. Microbiol.">
        <title>A novel species of lactic acid bacteria, Ligilactobacillus pabuli sp. nov., isolated from alfalfa silage.</title>
        <authorList>
            <person name="Tohno M."/>
            <person name="Tanizawa Y."/>
            <person name="Sawada H."/>
            <person name="Sakamoto M."/>
            <person name="Ohkuma M."/>
            <person name="Kobayashi H."/>
        </authorList>
    </citation>
    <scope>NUCLEOTIDE SEQUENCE</scope>
    <source>
        <strain evidence="1">AF129</strain>
    </source>
</reference>
<accession>A0ABQ5JG97</accession>
<evidence type="ECO:0000313" key="2">
    <source>
        <dbReference type="Proteomes" id="UP001055149"/>
    </source>
</evidence>
<dbReference type="EMBL" id="BQXH01000005">
    <property type="protein sequence ID" value="GKS81035.1"/>
    <property type="molecule type" value="Genomic_DNA"/>
</dbReference>
<sequence>MDAYDERIKFYYQLLNGTYTEAVESLRKKYGEAKDDFFRENSYNKFLNHEIKKITKGKYSRTSDGLYCHHVGEINNLNLNNEDYIFTNRYHFKLQTKKELIYCDLIEHLILHTLISKETNRKFGYPGYRVFLYPQVVSWYVDKQIPKPKWMQNCYETSFLEKKDAQKILDKTEEVIFQASKKEK</sequence>